<comment type="caution">
    <text evidence="1">The sequence shown here is derived from an EMBL/GenBank/DDBJ whole genome shotgun (WGS) entry which is preliminary data.</text>
</comment>
<organism evidence="1 2">
    <name type="scientific">Mytilus edulis</name>
    <name type="common">Blue mussel</name>
    <dbReference type="NCBI Taxonomy" id="6550"/>
    <lineage>
        <taxon>Eukaryota</taxon>
        <taxon>Metazoa</taxon>
        <taxon>Spiralia</taxon>
        <taxon>Lophotrochozoa</taxon>
        <taxon>Mollusca</taxon>
        <taxon>Bivalvia</taxon>
        <taxon>Autobranchia</taxon>
        <taxon>Pteriomorphia</taxon>
        <taxon>Mytilida</taxon>
        <taxon>Mytiloidea</taxon>
        <taxon>Mytilidae</taxon>
        <taxon>Mytilinae</taxon>
        <taxon>Mytilus</taxon>
    </lineage>
</organism>
<evidence type="ECO:0008006" key="3">
    <source>
        <dbReference type="Google" id="ProtNLM"/>
    </source>
</evidence>
<dbReference type="AlphaFoldDB" id="A0A8S3UM47"/>
<dbReference type="Proteomes" id="UP000683360">
    <property type="component" value="Unassembled WGS sequence"/>
</dbReference>
<keyword evidence="2" id="KW-1185">Reference proteome</keyword>
<protein>
    <recommendedName>
        <fullName evidence="3">Death domain-containing protein</fullName>
    </recommendedName>
</protein>
<sequence>MEHERFVLSRWIKEEKTGITCDVNCPVTSEEFLSELPSALHLRRLSILCNVDEIREMVTHLGLSYVVWSDLYQSDSEPELLKFKALCLCHKKSALTFRKIKNAIKELPFQVPHILCEVMKGDSVDFKTDPEKWDLVPTDEDIDKMAPLIGNNSLLFLVELGMDLEIWATINYRQMKRDLVQLNRDILDEWKTTFCTVNNMKPTLRMIAQAYKHIGNDIKVIEHTLFN</sequence>
<gene>
    <name evidence="1" type="ORF">MEDL_58715</name>
</gene>
<reference evidence="1" key="1">
    <citation type="submission" date="2021-03" db="EMBL/GenBank/DDBJ databases">
        <authorList>
            <person name="Bekaert M."/>
        </authorList>
    </citation>
    <scope>NUCLEOTIDE SEQUENCE</scope>
</reference>
<evidence type="ECO:0000313" key="2">
    <source>
        <dbReference type="Proteomes" id="UP000683360"/>
    </source>
</evidence>
<accession>A0A8S3UM47</accession>
<dbReference type="EMBL" id="CAJPWZ010002881">
    <property type="protein sequence ID" value="CAG2246738.1"/>
    <property type="molecule type" value="Genomic_DNA"/>
</dbReference>
<name>A0A8S3UM47_MYTED</name>
<dbReference type="OrthoDB" id="6124180at2759"/>
<proteinExistence type="predicted"/>
<evidence type="ECO:0000313" key="1">
    <source>
        <dbReference type="EMBL" id="CAG2246738.1"/>
    </source>
</evidence>